<evidence type="ECO:0000313" key="2">
    <source>
        <dbReference type="Proteomes" id="UP000646946"/>
    </source>
</evidence>
<accession>A0A832UZ48</accession>
<evidence type="ECO:0000313" key="1">
    <source>
        <dbReference type="EMBL" id="HIJ99958.1"/>
    </source>
</evidence>
<keyword evidence="1" id="KW-0378">Hydrolase</keyword>
<sequence>MKLFADLHLHSRFSRACSKDLSLEKIEYWARKKGLSLLGTGDFTHPEWIKELKRELKEDEKGIYKSNNGFPFVLQAEISNIYEQDGKIRKIHNILLAPNFETVEQISDFLKDKGNLKEDGRPTFTFSCVELVEKLKEISKEIEIIPAHAWTPWFSIFGSNSGFNSVEECFLDKSNEIFALETGLSSDPQMNWRLSKLDRFTLVSNSDSHSYWPWRMGRECNILDIELSYKNLIKAIRTGEGFLGTIEVDPNYGKYHFDGHRSCNISLSPKESIAKNNKCPKCGRKLTIGVLHRVDELADRQDGFKPKGKPDFYRLIPLAEVIAGYLGLEQAHSKKVFEIYDLLIGKFKNELNILLETNESELKKAVDEKLVKLIIDNREGKIEIIPGYDGVYGVAKISGIAKKKKPQKTLGEY</sequence>
<dbReference type="CDD" id="cd19067">
    <property type="entry name" value="PfuEndoQ-like"/>
    <property type="match status" value="1"/>
</dbReference>
<keyword evidence="1" id="KW-0547">Nucleotide-binding</keyword>
<keyword evidence="2" id="KW-1185">Reference proteome</keyword>
<gene>
    <name evidence="1" type="ORF">H1016_00280</name>
</gene>
<dbReference type="SUPFAM" id="SSF89550">
    <property type="entry name" value="PHP domain-like"/>
    <property type="match status" value="1"/>
</dbReference>
<organism evidence="1 2">
    <name type="scientific">Candidatus Naiadarchaeum limnaeum</name>
    <dbReference type="NCBI Taxonomy" id="2756139"/>
    <lineage>
        <taxon>Archaea</taxon>
        <taxon>Candidatus Undinarchaeota</taxon>
        <taxon>Candidatus Undinarchaeia</taxon>
        <taxon>Candidatus Naiadarchaeales</taxon>
        <taxon>Candidatus Naiadarchaeaceae</taxon>
        <taxon>Candidatus Naiadarchaeum</taxon>
    </lineage>
</organism>
<keyword evidence="1" id="KW-0347">Helicase</keyword>
<keyword evidence="1" id="KW-0067">ATP-binding</keyword>
<dbReference type="AlphaFoldDB" id="A0A832UZ48"/>
<name>A0A832UZ48_9ARCH</name>
<reference evidence="1 2" key="1">
    <citation type="journal article" name="Nat. Commun.">
        <title>Undinarchaeota illuminate DPANN phylogeny and the impact of gene transfer on archaeal evolution.</title>
        <authorList>
            <person name="Dombrowski N."/>
            <person name="Williams T.A."/>
            <person name="Sun J."/>
            <person name="Woodcroft B.J."/>
            <person name="Lee J.H."/>
            <person name="Minh B.Q."/>
            <person name="Rinke C."/>
            <person name="Spang A."/>
        </authorList>
    </citation>
    <scope>NUCLEOTIDE SEQUENCE [LARGE SCALE GENOMIC DNA]</scope>
    <source>
        <strain evidence="1">MAG_bin1129</strain>
    </source>
</reference>
<dbReference type="PANTHER" id="PTHR40084:SF1">
    <property type="entry name" value="PHOSPHOTRANSFERASE"/>
    <property type="match status" value="1"/>
</dbReference>
<protein>
    <submittedName>
        <fullName evidence="1">DNA helicase UvrD</fullName>
    </submittedName>
</protein>
<dbReference type="Gene3D" id="3.20.20.140">
    <property type="entry name" value="Metal-dependent hydrolases"/>
    <property type="match status" value="1"/>
</dbReference>
<comment type="caution">
    <text evidence="1">The sequence shown here is derived from an EMBL/GenBank/DDBJ whole genome shotgun (WGS) entry which is preliminary data.</text>
</comment>
<dbReference type="Proteomes" id="UP000646946">
    <property type="component" value="Unassembled WGS sequence"/>
</dbReference>
<dbReference type="EMBL" id="DVAB01000004">
    <property type="protein sequence ID" value="HIJ99958.1"/>
    <property type="molecule type" value="Genomic_DNA"/>
</dbReference>
<proteinExistence type="predicted"/>
<dbReference type="GO" id="GO:0004386">
    <property type="term" value="F:helicase activity"/>
    <property type="evidence" value="ECO:0007669"/>
    <property type="project" value="UniProtKB-KW"/>
</dbReference>
<dbReference type="PANTHER" id="PTHR40084">
    <property type="entry name" value="PHOSPHOHYDROLASE, PHP FAMILY"/>
    <property type="match status" value="1"/>
</dbReference>
<dbReference type="InterPro" id="IPR016195">
    <property type="entry name" value="Pol/histidinol_Pase-like"/>
</dbReference>